<evidence type="ECO:0000313" key="10">
    <source>
        <dbReference type="Proteomes" id="UP000822271"/>
    </source>
</evidence>
<keyword evidence="5" id="KW-0511">Multifunctional enzyme</keyword>
<keyword evidence="1" id="KW-0227">DNA damage</keyword>
<dbReference type="GO" id="GO:0016829">
    <property type="term" value="F:lyase activity"/>
    <property type="evidence" value="ECO:0007669"/>
    <property type="project" value="UniProtKB-KW"/>
</dbReference>
<dbReference type="Gene3D" id="1.10.1670.10">
    <property type="entry name" value="Helix-hairpin-Helix base-excision DNA repair enzymes (C-terminal)"/>
    <property type="match status" value="1"/>
</dbReference>
<keyword evidence="4" id="KW-0456">Lyase</keyword>
<keyword evidence="3" id="KW-0234">DNA repair</keyword>
<accession>A0A0K2ISI9</accession>
<reference evidence="9" key="2">
    <citation type="journal article" date="2020" name="Front. Microbiol.">
        <title>Genetic Variants of the DSF Quorum Sensing System in Stenotrophomonas maltophilia Influence Virulence and Resistance Phenotypes Among Genotypically Diverse Clinical Isolates.</title>
        <authorList>
            <person name="Yero D."/>
            <person name="Huedo P."/>
            <person name="Conchillo-Sole O."/>
            <person name="Martinez-Servat S."/>
            <person name="Mamat U."/>
            <person name="Coves X."/>
            <person name="Llanas F."/>
            <person name="Roca I."/>
            <person name="Vila J."/>
            <person name="Schaible U.E."/>
            <person name="Daura X."/>
            <person name="Gibert I."/>
        </authorList>
    </citation>
    <scope>NUCLEOTIDE SEQUENCE</scope>
    <source>
        <strain evidence="9">OG156</strain>
    </source>
</reference>
<reference evidence="9" key="1">
    <citation type="submission" date="2018-09" db="EMBL/GenBank/DDBJ databases">
        <authorList>
            <person name="Groschel M."/>
            <person name="Kohl T."/>
            <person name="Conchillo-Sole O."/>
            <person name="Mamat U."/>
            <person name="Yero D."/>
            <person name="Niemann S."/>
            <person name="Daura X."/>
            <person name="Gibert I."/>
        </authorList>
    </citation>
    <scope>NUCLEOTIDE SEQUENCE</scope>
    <source>
        <strain evidence="9">OG156</strain>
    </source>
</reference>
<evidence type="ECO:0000313" key="9">
    <source>
        <dbReference type="EMBL" id="MBA0309451.1"/>
    </source>
</evidence>
<evidence type="ECO:0000256" key="7">
    <source>
        <dbReference type="SAM" id="MobiDB-lite"/>
    </source>
</evidence>
<dbReference type="GO" id="GO:0003906">
    <property type="term" value="F:DNA-(apurinic or apyrimidinic site) endonuclease activity"/>
    <property type="evidence" value="ECO:0007669"/>
    <property type="project" value="InterPro"/>
</dbReference>
<dbReference type="InterPro" id="IPR012092">
    <property type="entry name" value="DNA_glyclase/AP_lyase_Ogg"/>
</dbReference>
<gene>
    <name evidence="9" type="ORF">D7Y33_00190</name>
</gene>
<evidence type="ECO:0000256" key="2">
    <source>
        <dbReference type="ARBA" id="ARBA00022801"/>
    </source>
</evidence>
<dbReference type="AlphaFoldDB" id="A0A0K2ISI9"/>
<dbReference type="InterPro" id="IPR023170">
    <property type="entry name" value="HhH_base_excis_C"/>
</dbReference>
<evidence type="ECO:0000256" key="3">
    <source>
        <dbReference type="ARBA" id="ARBA00023204"/>
    </source>
</evidence>
<sequence>MQRACVMLESMTVNVELPSAESEVVAGVPWGAVEAFPTPAYWAYQVMARRIEARSIKYKLGKTLREEVGACLLGGHGIPASIGLLAYNHLKSKGAFEAVAPDEQDLLQWLSEPMEHEGRLVRYRFAGQKARYLAAAMRKLSQEPSPDQSGRALRDWLTSVPGIGYKTASWIARNWLDADDVAILDIHILRAGVLAGFLDPELSVERNYLQLEDQFLKFSVGLGVRASELDAVIWRDMMASPLTVGATLSALPESKFKAKHAPSRPRSQRRQPHSNQMALLG</sequence>
<name>A0A0K2ISI9_STEMA</name>
<evidence type="ECO:0000256" key="6">
    <source>
        <dbReference type="ARBA" id="ARBA00023295"/>
    </source>
</evidence>
<dbReference type="EMBL" id="RAUE01000001">
    <property type="protein sequence ID" value="MBA0309451.1"/>
    <property type="molecule type" value="Genomic_DNA"/>
</dbReference>
<dbReference type="SUPFAM" id="SSF48150">
    <property type="entry name" value="DNA-glycosylase"/>
    <property type="match status" value="1"/>
</dbReference>
<protein>
    <submittedName>
        <fullName evidence="9">8-oxoguanine DNA glycosylase</fullName>
    </submittedName>
</protein>
<evidence type="ECO:0000256" key="5">
    <source>
        <dbReference type="ARBA" id="ARBA00023268"/>
    </source>
</evidence>
<dbReference type="GO" id="GO:0016799">
    <property type="term" value="F:hydrolase activity, hydrolyzing N-glycosyl compounds"/>
    <property type="evidence" value="ECO:0007669"/>
    <property type="project" value="InterPro"/>
</dbReference>
<keyword evidence="6" id="KW-0326">Glycosidase</keyword>
<dbReference type="InterPro" id="IPR011257">
    <property type="entry name" value="DNA_glycosylase"/>
</dbReference>
<evidence type="ECO:0000256" key="1">
    <source>
        <dbReference type="ARBA" id="ARBA00022763"/>
    </source>
</evidence>
<feature type="region of interest" description="Disordered" evidence="7">
    <location>
        <begin position="257"/>
        <end position="281"/>
    </location>
</feature>
<keyword evidence="2" id="KW-0378">Hydrolase</keyword>
<dbReference type="Pfam" id="PF22175">
    <property type="entry name" value="Ogg-HhH"/>
    <property type="match status" value="1"/>
</dbReference>
<dbReference type="GO" id="GO:0006284">
    <property type="term" value="P:base-excision repair"/>
    <property type="evidence" value="ECO:0007669"/>
    <property type="project" value="InterPro"/>
</dbReference>
<evidence type="ECO:0000259" key="8">
    <source>
        <dbReference type="SMART" id="SM00478"/>
    </source>
</evidence>
<dbReference type="Proteomes" id="UP000822271">
    <property type="component" value="Unassembled WGS sequence"/>
</dbReference>
<feature type="compositionally biased region" description="Basic residues" evidence="7">
    <location>
        <begin position="257"/>
        <end position="272"/>
    </location>
</feature>
<feature type="domain" description="HhH-GPD" evidence="8">
    <location>
        <begin position="84"/>
        <end position="238"/>
    </location>
</feature>
<dbReference type="OrthoDB" id="12078at2"/>
<dbReference type="InterPro" id="IPR003265">
    <property type="entry name" value="HhH-GPD_domain"/>
</dbReference>
<comment type="caution">
    <text evidence="9">The sequence shown here is derived from an EMBL/GenBank/DDBJ whole genome shotgun (WGS) entry which is preliminary data.</text>
</comment>
<dbReference type="SMART" id="SM00478">
    <property type="entry name" value="ENDO3c"/>
    <property type="match status" value="1"/>
</dbReference>
<dbReference type="Gene3D" id="1.10.340.30">
    <property type="entry name" value="Hypothetical protein, domain 2"/>
    <property type="match status" value="1"/>
</dbReference>
<evidence type="ECO:0000256" key="4">
    <source>
        <dbReference type="ARBA" id="ARBA00023239"/>
    </source>
</evidence>
<proteinExistence type="predicted"/>
<dbReference type="RefSeq" id="WP_049428623.1">
    <property type="nucleotide sequence ID" value="NZ_CP154630.1"/>
</dbReference>
<organism evidence="9 10">
    <name type="scientific">Stenotrophomonas maltophilia</name>
    <name type="common">Pseudomonas maltophilia</name>
    <name type="synonym">Xanthomonas maltophilia</name>
    <dbReference type="NCBI Taxonomy" id="40324"/>
    <lineage>
        <taxon>Bacteria</taxon>
        <taxon>Pseudomonadati</taxon>
        <taxon>Pseudomonadota</taxon>
        <taxon>Gammaproteobacteria</taxon>
        <taxon>Lysobacterales</taxon>
        <taxon>Lysobacteraceae</taxon>
        <taxon>Stenotrophomonas</taxon>
        <taxon>Stenotrophomonas maltophilia group</taxon>
    </lineage>
</organism>